<dbReference type="GO" id="GO:0003676">
    <property type="term" value="F:nucleic acid binding"/>
    <property type="evidence" value="ECO:0007669"/>
    <property type="project" value="InterPro"/>
</dbReference>
<keyword evidence="2" id="KW-0808">Transferase</keyword>
<evidence type="ECO:0000313" key="3">
    <source>
        <dbReference type="Proteomes" id="UP000752292"/>
    </source>
</evidence>
<accession>A0A932ZV23</accession>
<keyword evidence="2" id="KW-0695">RNA-directed DNA polymerase</keyword>
<dbReference type="InterPro" id="IPR036397">
    <property type="entry name" value="RNaseH_sf"/>
</dbReference>
<dbReference type="EMBL" id="JACQRX010000065">
    <property type="protein sequence ID" value="MBI4251105.1"/>
    <property type="molecule type" value="Genomic_DNA"/>
</dbReference>
<gene>
    <name evidence="2" type="ORF">HY618_01485</name>
</gene>
<name>A0A932ZV23_UNCTE</name>
<sequence length="138" mass="14649">MGGRRLRVHTDGAARGNPGPAGAAALVYDEAGECVGEAVRFLGVATNNVAEYQGLLLGLGQALELGASEVEVVTDSELLARQWSGEYRVRHPELKELYGKAKEAARRFERVVVRHVRRGENVAADAAANRAIDSAPGA</sequence>
<evidence type="ECO:0000313" key="2">
    <source>
        <dbReference type="EMBL" id="MBI4251105.1"/>
    </source>
</evidence>
<feature type="domain" description="RNase H type-1" evidence="1">
    <location>
        <begin position="2"/>
        <end position="133"/>
    </location>
</feature>
<dbReference type="Pfam" id="PF13456">
    <property type="entry name" value="RVT_3"/>
    <property type="match status" value="1"/>
</dbReference>
<dbReference type="PROSITE" id="PS50879">
    <property type="entry name" value="RNASE_H_1"/>
    <property type="match status" value="1"/>
</dbReference>
<dbReference type="PANTHER" id="PTHR46387">
    <property type="entry name" value="POLYNUCLEOTIDYL TRANSFERASE, RIBONUCLEASE H-LIKE SUPERFAMILY PROTEIN"/>
    <property type="match status" value="1"/>
</dbReference>
<dbReference type="InterPro" id="IPR002156">
    <property type="entry name" value="RNaseH_domain"/>
</dbReference>
<organism evidence="2 3">
    <name type="scientific">Tectimicrobiota bacterium</name>
    <dbReference type="NCBI Taxonomy" id="2528274"/>
    <lineage>
        <taxon>Bacteria</taxon>
        <taxon>Pseudomonadati</taxon>
        <taxon>Nitrospinota/Tectimicrobiota group</taxon>
        <taxon>Candidatus Tectimicrobiota</taxon>
    </lineage>
</organism>
<protein>
    <submittedName>
        <fullName evidence="2">Reverse transcriptase-like protein</fullName>
    </submittedName>
</protein>
<dbReference type="Gene3D" id="3.30.420.10">
    <property type="entry name" value="Ribonuclease H-like superfamily/Ribonuclease H"/>
    <property type="match status" value="1"/>
</dbReference>
<dbReference type="GO" id="GO:0004523">
    <property type="term" value="F:RNA-DNA hybrid ribonuclease activity"/>
    <property type="evidence" value="ECO:0007669"/>
    <property type="project" value="InterPro"/>
</dbReference>
<proteinExistence type="predicted"/>
<evidence type="ECO:0000259" key="1">
    <source>
        <dbReference type="PROSITE" id="PS50879"/>
    </source>
</evidence>
<keyword evidence="2" id="KW-0548">Nucleotidyltransferase</keyword>
<dbReference type="SUPFAM" id="SSF53098">
    <property type="entry name" value="Ribonuclease H-like"/>
    <property type="match status" value="1"/>
</dbReference>
<dbReference type="GO" id="GO:0003964">
    <property type="term" value="F:RNA-directed DNA polymerase activity"/>
    <property type="evidence" value="ECO:0007669"/>
    <property type="project" value="UniProtKB-KW"/>
</dbReference>
<reference evidence="2" key="1">
    <citation type="submission" date="2020-07" db="EMBL/GenBank/DDBJ databases">
        <title>Huge and variable diversity of episymbiotic CPR bacteria and DPANN archaea in groundwater ecosystems.</title>
        <authorList>
            <person name="He C.Y."/>
            <person name="Keren R."/>
            <person name="Whittaker M."/>
            <person name="Farag I.F."/>
            <person name="Doudna J."/>
            <person name="Cate J.H.D."/>
            <person name="Banfield J.F."/>
        </authorList>
    </citation>
    <scope>NUCLEOTIDE SEQUENCE</scope>
    <source>
        <strain evidence="2">NC_groundwater_1370_Ag_S-0.2um_69_93</strain>
    </source>
</reference>
<dbReference type="InterPro" id="IPR012337">
    <property type="entry name" value="RNaseH-like_sf"/>
</dbReference>
<dbReference type="Proteomes" id="UP000752292">
    <property type="component" value="Unassembled WGS sequence"/>
</dbReference>
<dbReference type="PANTHER" id="PTHR46387:SF2">
    <property type="entry name" value="RIBONUCLEASE HI"/>
    <property type="match status" value="1"/>
</dbReference>
<dbReference type="AlphaFoldDB" id="A0A932ZV23"/>
<comment type="caution">
    <text evidence="2">The sequence shown here is derived from an EMBL/GenBank/DDBJ whole genome shotgun (WGS) entry which is preliminary data.</text>
</comment>